<proteinExistence type="predicted"/>
<dbReference type="InterPro" id="IPR004821">
    <property type="entry name" value="Cyt_trans-like"/>
</dbReference>
<dbReference type="OrthoDB" id="330671at2759"/>
<dbReference type="AlphaFoldDB" id="A0A8H7Y5S4"/>
<name>A0A8H7Y5S4_PSICU</name>
<evidence type="ECO:0000313" key="3">
    <source>
        <dbReference type="EMBL" id="KAG5171804.1"/>
    </source>
</evidence>
<reference evidence="3" key="1">
    <citation type="submission" date="2021-02" db="EMBL/GenBank/DDBJ databases">
        <title>Psilocybe cubensis genome.</title>
        <authorList>
            <person name="Mckernan K.J."/>
            <person name="Crawford S."/>
            <person name="Trippe A."/>
            <person name="Kane L.T."/>
            <person name="Mclaughlin S."/>
        </authorList>
    </citation>
    <scope>NUCLEOTIDE SEQUENCE [LARGE SCALE GENOMIC DNA]</scope>
    <source>
        <strain evidence="3">MGC-MH-2018</strain>
    </source>
</reference>
<dbReference type="GO" id="GO:0004140">
    <property type="term" value="F:dephospho-CoA kinase activity"/>
    <property type="evidence" value="ECO:0007669"/>
    <property type="project" value="TreeGrafter"/>
</dbReference>
<dbReference type="GO" id="GO:0015937">
    <property type="term" value="P:coenzyme A biosynthetic process"/>
    <property type="evidence" value="ECO:0007669"/>
    <property type="project" value="TreeGrafter"/>
</dbReference>
<dbReference type="Gene3D" id="3.40.50.620">
    <property type="entry name" value="HUPs"/>
    <property type="match status" value="1"/>
</dbReference>
<dbReference type="PANTHER" id="PTHR10695">
    <property type="entry name" value="DEPHOSPHO-COA KINASE-RELATED"/>
    <property type="match status" value="1"/>
</dbReference>
<dbReference type="NCBIfam" id="TIGR00125">
    <property type="entry name" value="cyt_tran_rel"/>
    <property type="match status" value="1"/>
</dbReference>
<protein>
    <recommendedName>
        <fullName evidence="2">Cytidyltransferase-like domain-containing protein</fullName>
    </recommendedName>
</protein>
<evidence type="ECO:0000256" key="1">
    <source>
        <dbReference type="SAM" id="MobiDB-lite"/>
    </source>
</evidence>
<sequence>MQPGREIVDSAILLATLPNLSTPFFLAPVIATAASHTKHRLIIVLFSRHFNVHYPGRKDKDYLTFSENQALSRTESWDPVQRILTFTYVQAAKIAQQMNKVLMDVDVLLRGLNQDFAPALPSLDICFRVSGDSIAVPLPPAIGLLRQLYIPPGDADPLSGAQTAVGTPSVTAHIPPLYPVTALGGTFDHLHSGHKILLSMAAYITSRKLIVGITEDALLQNKSNKHVLEPLSVRTERVRAFLHFFKPEIALDLVPIHDVYGPTGWDPDIQALVVSKETMSGGEAIAAHRKAHSLPALRTFLIDVISATNASLDHEDAEWLKMHKLSSTFIRQWIVDSALQKESADAQTEKDKVVDAENARGKVLEDARGIVDAENAKEQEKSRAESAQESTEEAKNLLAAQN</sequence>
<feature type="domain" description="Cytidyltransferase-like" evidence="2">
    <location>
        <begin position="183"/>
        <end position="241"/>
    </location>
</feature>
<organism evidence="3">
    <name type="scientific">Psilocybe cubensis</name>
    <name type="common">Psychedelic mushroom</name>
    <name type="synonym">Stropharia cubensis</name>
    <dbReference type="NCBI Taxonomy" id="181762"/>
    <lineage>
        <taxon>Eukaryota</taxon>
        <taxon>Fungi</taxon>
        <taxon>Dikarya</taxon>
        <taxon>Basidiomycota</taxon>
        <taxon>Agaricomycotina</taxon>
        <taxon>Agaricomycetes</taxon>
        <taxon>Agaricomycetidae</taxon>
        <taxon>Agaricales</taxon>
        <taxon>Agaricineae</taxon>
        <taxon>Strophariaceae</taxon>
        <taxon>Psilocybe</taxon>
    </lineage>
</organism>
<dbReference type="SUPFAM" id="SSF52374">
    <property type="entry name" value="Nucleotidylyl transferase"/>
    <property type="match status" value="1"/>
</dbReference>
<comment type="caution">
    <text evidence="3">The sequence shown here is derived from an EMBL/GenBank/DDBJ whole genome shotgun (WGS) entry which is preliminary data.</text>
</comment>
<accession>A0A8H7Y5S4</accession>
<feature type="region of interest" description="Disordered" evidence="1">
    <location>
        <begin position="365"/>
        <end position="402"/>
    </location>
</feature>
<dbReference type="EMBL" id="JAFIQS010000003">
    <property type="protein sequence ID" value="KAG5171804.1"/>
    <property type="molecule type" value="Genomic_DNA"/>
</dbReference>
<gene>
    <name evidence="3" type="ORF">JR316_003892</name>
</gene>
<feature type="compositionally biased region" description="Basic and acidic residues" evidence="1">
    <location>
        <begin position="365"/>
        <end position="386"/>
    </location>
</feature>
<dbReference type="Pfam" id="PF01467">
    <property type="entry name" value="CTP_transf_like"/>
    <property type="match status" value="1"/>
</dbReference>
<evidence type="ECO:0000259" key="2">
    <source>
        <dbReference type="Pfam" id="PF01467"/>
    </source>
</evidence>
<dbReference type="InterPro" id="IPR014729">
    <property type="entry name" value="Rossmann-like_a/b/a_fold"/>
</dbReference>
<dbReference type="PANTHER" id="PTHR10695:SF46">
    <property type="entry name" value="BIFUNCTIONAL COENZYME A SYNTHASE-RELATED"/>
    <property type="match status" value="1"/>
</dbReference>